<organism evidence="2">
    <name type="scientific">viral metagenome</name>
    <dbReference type="NCBI Taxonomy" id="1070528"/>
    <lineage>
        <taxon>unclassified sequences</taxon>
        <taxon>metagenomes</taxon>
        <taxon>organismal metagenomes</taxon>
    </lineage>
</organism>
<sequence>MYNNKILFIIIMQQQPNMGAVGGVANTPLNFIKPMNLIIFLTFYSPIIVALGGLSMSFIFQNFKGFIYIGFLLAVVLIREFALWVSNAQTSLSDGTICSAIKYSQYGNAGFSIFVLAFTIMYICLPMFINQDVNFWAFGGLLTYFFADIGIRYTEKCITSITDILANTAFGALLGVAIPMALYAGGSSKFLFFNEISSNNTTCSMPKKQTFKCAVYKNGELIGSTTK</sequence>
<feature type="transmembrane region" description="Helical" evidence="1">
    <location>
        <begin position="37"/>
        <end position="60"/>
    </location>
</feature>
<evidence type="ECO:0000256" key="1">
    <source>
        <dbReference type="SAM" id="Phobius"/>
    </source>
</evidence>
<proteinExistence type="predicted"/>
<dbReference type="EMBL" id="MN738950">
    <property type="protein sequence ID" value="QHT32848.1"/>
    <property type="molecule type" value="Genomic_DNA"/>
</dbReference>
<feature type="transmembrane region" description="Helical" evidence="1">
    <location>
        <begin position="106"/>
        <end position="129"/>
    </location>
</feature>
<feature type="transmembrane region" description="Helical" evidence="1">
    <location>
        <begin position="66"/>
        <end position="85"/>
    </location>
</feature>
<name>A0A6C0EV11_9ZZZZ</name>
<reference evidence="2" key="1">
    <citation type="journal article" date="2020" name="Nature">
        <title>Giant virus diversity and host interactions through global metagenomics.</title>
        <authorList>
            <person name="Schulz F."/>
            <person name="Roux S."/>
            <person name="Paez-Espino D."/>
            <person name="Jungbluth S."/>
            <person name="Walsh D.A."/>
            <person name="Denef V.J."/>
            <person name="McMahon K.D."/>
            <person name="Konstantinidis K.T."/>
            <person name="Eloe-Fadrosh E.A."/>
            <person name="Kyrpides N.C."/>
            <person name="Woyke T."/>
        </authorList>
    </citation>
    <scope>NUCLEOTIDE SEQUENCE</scope>
    <source>
        <strain evidence="2">GVMAG-M-3300009161-30</strain>
    </source>
</reference>
<accession>A0A6C0EV11</accession>
<feature type="transmembrane region" description="Helical" evidence="1">
    <location>
        <begin position="135"/>
        <end position="153"/>
    </location>
</feature>
<protein>
    <submittedName>
        <fullName evidence="2">Uncharacterized protein</fullName>
    </submittedName>
</protein>
<evidence type="ECO:0000313" key="2">
    <source>
        <dbReference type="EMBL" id="QHT32848.1"/>
    </source>
</evidence>
<keyword evidence="1" id="KW-0472">Membrane</keyword>
<keyword evidence="1" id="KW-1133">Transmembrane helix</keyword>
<dbReference type="AlphaFoldDB" id="A0A6C0EV11"/>
<feature type="transmembrane region" description="Helical" evidence="1">
    <location>
        <begin position="165"/>
        <end position="184"/>
    </location>
</feature>
<keyword evidence="1" id="KW-0812">Transmembrane</keyword>